<sequence>MHEDIIVLLKNYSKKYNQLEETFQELKHQYDKTQYELRSVKNILLELCSEVAPAKTNSIQELLDKHDKMYKTLHQNGSTPLATIRFAHQLNPDLGTAYVWENF</sequence>
<name>Q1A4R8_9BBAC</name>
<dbReference type="OrthoDB" id="21211at10239"/>
<reference evidence="2 3" key="1">
    <citation type="journal article" date="2006" name="J. Gen. Virol.">
        <title>Sequence analysis of the Choristoneura occidentalis granulovirus genome.</title>
        <authorList>
            <person name="Escasa S.R."/>
            <person name="Lauzon H.A.M."/>
            <person name="Mathur A.C."/>
            <person name="Krell P.J."/>
            <person name="Arif B.M."/>
        </authorList>
    </citation>
    <scope>NUCLEOTIDE SEQUENCE [LARGE SCALE GENOMIC DNA]</scope>
</reference>
<keyword evidence="3" id="KW-1185">Reference proteome</keyword>
<dbReference type="Proteomes" id="UP000202317">
    <property type="component" value="Segment"/>
</dbReference>
<protein>
    <submittedName>
        <fullName evidence="2">Uncharacterized protein</fullName>
    </submittedName>
</protein>
<dbReference type="GeneID" id="4155855"/>
<evidence type="ECO:0000313" key="2">
    <source>
        <dbReference type="EMBL" id="ABC61162.1"/>
    </source>
</evidence>
<dbReference type="RefSeq" id="YP_654449.1">
    <property type="nucleotide sequence ID" value="NC_008168.1"/>
</dbReference>
<organism evidence="2 3">
    <name type="scientific">Choristoneura occidentalis granulovirus</name>
    <dbReference type="NCBI Taxonomy" id="364745"/>
    <lineage>
        <taxon>Viruses</taxon>
        <taxon>Viruses incertae sedis</taxon>
        <taxon>Naldaviricetes</taxon>
        <taxon>Lefavirales</taxon>
        <taxon>Baculoviridae</taxon>
        <taxon>Betabaculovirus</taxon>
        <taxon>Betabaculovirus chofumiferanae</taxon>
    </lineage>
</organism>
<evidence type="ECO:0000256" key="1">
    <source>
        <dbReference type="SAM" id="Coils"/>
    </source>
</evidence>
<accession>Q1A4R8</accession>
<keyword evidence="1" id="KW-0175">Coiled coil</keyword>
<evidence type="ECO:0000313" key="3">
    <source>
        <dbReference type="Proteomes" id="UP000202317"/>
    </source>
</evidence>
<feature type="coiled-coil region" evidence="1">
    <location>
        <begin position="2"/>
        <end position="36"/>
    </location>
</feature>
<dbReference type="EMBL" id="DQ333351">
    <property type="protein sequence ID" value="ABC61162.1"/>
    <property type="molecule type" value="Genomic_DNA"/>
</dbReference>
<proteinExistence type="predicted"/>
<dbReference type="KEGG" id="vg:4155855"/>